<evidence type="ECO:0000313" key="7">
    <source>
        <dbReference type="Proteomes" id="UP000287651"/>
    </source>
</evidence>
<accession>A0A426YBX4</accession>
<evidence type="ECO:0000256" key="5">
    <source>
        <dbReference type="SAM" id="Phobius"/>
    </source>
</evidence>
<name>A0A426YBX4_ENSVE</name>
<keyword evidence="2 5" id="KW-0812">Transmembrane</keyword>
<comment type="caution">
    <text evidence="6">The sequence shown here is derived from an EMBL/GenBank/DDBJ whole genome shotgun (WGS) entry which is preliminary data.</text>
</comment>
<protein>
    <recommendedName>
        <fullName evidence="8">EamA domain-containing protein</fullName>
    </recommendedName>
</protein>
<evidence type="ECO:0008006" key="8">
    <source>
        <dbReference type="Google" id="ProtNLM"/>
    </source>
</evidence>
<feature type="transmembrane region" description="Helical" evidence="5">
    <location>
        <begin position="7"/>
        <end position="29"/>
    </location>
</feature>
<dbReference type="GO" id="GO:0016020">
    <property type="term" value="C:membrane"/>
    <property type="evidence" value="ECO:0007669"/>
    <property type="project" value="UniProtKB-SubCell"/>
</dbReference>
<keyword evidence="3 5" id="KW-1133">Transmembrane helix</keyword>
<feature type="transmembrane region" description="Helical" evidence="5">
    <location>
        <begin position="41"/>
        <end position="59"/>
    </location>
</feature>
<sequence length="269" mass="28809">MEGDTRRWVLGLIYILAVATIWIAASYIVQSVVDSGVSPFLITYICNSLFVVYIPIVEISRYVEDSNEKIFSWFKGKNNSDMQLSADLENVNLLVEGDHNTHPPVVSPTGMEIMSGAVSRSQDSDSTFHSQSGIIFDQEPIMAIDDCTGLYAVYVTLIRTKLPDEKKGEGQASTAQFLGFATHLTTTTVATAGLTIQVPIAAVVDTLTGHAPHLMDYIGAVAVMIGFAGINIPSDDSPGAQAIPKEVTSIAVDDGHLELASDGGTIDAR</sequence>
<organism evidence="6 7">
    <name type="scientific">Ensete ventricosum</name>
    <name type="common">Abyssinian banana</name>
    <name type="synonym">Musa ensete</name>
    <dbReference type="NCBI Taxonomy" id="4639"/>
    <lineage>
        <taxon>Eukaryota</taxon>
        <taxon>Viridiplantae</taxon>
        <taxon>Streptophyta</taxon>
        <taxon>Embryophyta</taxon>
        <taxon>Tracheophyta</taxon>
        <taxon>Spermatophyta</taxon>
        <taxon>Magnoliopsida</taxon>
        <taxon>Liliopsida</taxon>
        <taxon>Zingiberales</taxon>
        <taxon>Musaceae</taxon>
        <taxon>Ensete</taxon>
    </lineage>
</organism>
<gene>
    <name evidence="6" type="ORF">B296_00052534</name>
</gene>
<reference evidence="6 7" key="1">
    <citation type="journal article" date="2014" name="Agronomy (Basel)">
        <title>A Draft Genome Sequence for Ensete ventricosum, the Drought-Tolerant Tree Against Hunger.</title>
        <authorList>
            <person name="Harrison J."/>
            <person name="Moore K.A."/>
            <person name="Paszkiewicz K."/>
            <person name="Jones T."/>
            <person name="Grant M."/>
            <person name="Ambacheew D."/>
            <person name="Muzemil S."/>
            <person name="Studholme D.J."/>
        </authorList>
    </citation>
    <scope>NUCLEOTIDE SEQUENCE [LARGE SCALE GENOMIC DNA]</scope>
</reference>
<evidence type="ECO:0000256" key="2">
    <source>
        <dbReference type="ARBA" id="ARBA00022692"/>
    </source>
</evidence>
<evidence type="ECO:0000313" key="6">
    <source>
        <dbReference type="EMBL" id="RRT49243.1"/>
    </source>
</evidence>
<proteinExistence type="predicted"/>
<evidence type="ECO:0000256" key="4">
    <source>
        <dbReference type="ARBA" id="ARBA00023136"/>
    </source>
</evidence>
<dbReference type="AlphaFoldDB" id="A0A426YBX4"/>
<dbReference type="PANTHER" id="PTHR23051">
    <property type="entry name" value="SOLUTE CARRIER FAMILY 35, MEMBER F5"/>
    <property type="match status" value="1"/>
</dbReference>
<comment type="subcellular location">
    <subcellularLocation>
        <location evidence="1">Membrane</location>
        <topology evidence="1">Multi-pass membrane protein</topology>
    </subcellularLocation>
</comment>
<dbReference type="PANTHER" id="PTHR23051:SF0">
    <property type="entry name" value="SOLUTE CARRIER FAMILY 35 MEMBER F5"/>
    <property type="match status" value="1"/>
</dbReference>
<keyword evidence="4 5" id="KW-0472">Membrane</keyword>
<dbReference type="EMBL" id="AMZH03013450">
    <property type="protein sequence ID" value="RRT49243.1"/>
    <property type="molecule type" value="Genomic_DNA"/>
</dbReference>
<dbReference type="Proteomes" id="UP000287651">
    <property type="component" value="Unassembled WGS sequence"/>
</dbReference>
<evidence type="ECO:0000256" key="3">
    <source>
        <dbReference type="ARBA" id="ARBA00022989"/>
    </source>
</evidence>
<evidence type="ECO:0000256" key="1">
    <source>
        <dbReference type="ARBA" id="ARBA00004141"/>
    </source>
</evidence>